<keyword evidence="4" id="KW-1185">Reference proteome</keyword>
<dbReference type="Gene3D" id="1.10.30.50">
    <property type="match status" value="1"/>
</dbReference>
<organism evidence="3 4">
    <name type="scientific">Arthrobacter echini</name>
    <dbReference type="NCBI Taxonomy" id="1529066"/>
    <lineage>
        <taxon>Bacteria</taxon>
        <taxon>Bacillati</taxon>
        <taxon>Actinomycetota</taxon>
        <taxon>Actinomycetes</taxon>
        <taxon>Micrococcales</taxon>
        <taxon>Micrococcaceae</taxon>
        <taxon>Arthrobacter</taxon>
    </lineage>
</organism>
<dbReference type="InterPro" id="IPR003870">
    <property type="entry name" value="DUF222"/>
</dbReference>
<dbReference type="EMBL" id="VSLD01000003">
    <property type="protein sequence ID" value="TYC99085.1"/>
    <property type="molecule type" value="Genomic_DNA"/>
</dbReference>
<dbReference type="AlphaFoldDB" id="A0A5D0XR20"/>
<dbReference type="Pfam" id="PF02720">
    <property type="entry name" value="DUF222"/>
    <property type="match status" value="1"/>
</dbReference>
<dbReference type="InterPro" id="IPR003615">
    <property type="entry name" value="HNH_nuc"/>
</dbReference>
<gene>
    <name evidence="3" type="ORF">FQ377_08840</name>
</gene>
<name>A0A5D0XR20_9MICC</name>
<feature type="domain" description="HNH nuclease" evidence="2">
    <location>
        <begin position="458"/>
        <end position="510"/>
    </location>
</feature>
<evidence type="ECO:0000256" key="1">
    <source>
        <dbReference type="SAM" id="MobiDB-lite"/>
    </source>
</evidence>
<dbReference type="Proteomes" id="UP000323410">
    <property type="component" value="Unassembled WGS sequence"/>
</dbReference>
<feature type="compositionally biased region" description="Basic and acidic residues" evidence="1">
    <location>
        <begin position="96"/>
        <end position="109"/>
    </location>
</feature>
<feature type="region of interest" description="Disordered" evidence="1">
    <location>
        <begin position="94"/>
        <end position="126"/>
    </location>
</feature>
<dbReference type="OrthoDB" id="5197219at2"/>
<accession>A0A5D0XR20</accession>
<evidence type="ECO:0000259" key="2">
    <source>
        <dbReference type="SMART" id="SM00507"/>
    </source>
</evidence>
<proteinExistence type="predicted"/>
<comment type="caution">
    <text evidence="3">The sequence shown here is derived from an EMBL/GenBank/DDBJ whole genome shotgun (WGS) entry which is preliminary data.</text>
</comment>
<dbReference type="SMART" id="SM00507">
    <property type="entry name" value="HNHc"/>
    <property type="match status" value="1"/>
</dbReference>
<reference evidence="3 4" key="1">
    <citation type="submission" date="2019-08" db="EMBL/GenBank/DDBJ databases">
        <title>Genone of Arthrobacter echini P9.</title>
        <authorList>
            <person name="Bowman J.P."/>
        </authorList>
    </citation>
    <scope>NUCLEOTIDE SEQUENCE [LARGE SCALE GENOMIC DNA]</scope>
    <source>
        <strain evidence="3 4">P9</strain>
    </source>
</reference>
<evidence type="ECO:0000313" key="4">
    <source>
        <dbReference type="Proteomes" id="UP000323410"/>
    </source>
</evidence>
<dbReference type="CDD" id="cd00085">
    <property type="entry name" value="HNHc"/>
    <property type="match status" value="1"/>
</dbReference>
<sequence>MSTGPATLTTEDAYDEANWEWPADSYEAALESAYRNVTDDPRFGAEDLGVIWAAVCGPDTAYRCGSRDGISAPDRAGSDARDFGAARSDVAASDCARWEAPDSGGRRSEGAGSDSASSEEHARARVEEASPAGLVGLLQDSFAGNPSSLARTLDLLRAADRLASWAAAQRARLIAKVHSFSSPEHHSWSGTSSSLALTETVAETAALLKLSEGAAARVVSESLTLTGELTNTLAALEKGTICTSRASVVVEQSRTLPDDAVHAFESEILQVAGDLNRPRLTARCRRLRERLHPETLLARRVRAESDRCVVFEPDRDGMAWLSAYLPAEQALTIHTSVDAVARSLRAPDDPRTLAQLRADVLAGMLLDPRGSAHATSTASTSAEQVSRSQSAKIIVTVPVFSLMGLTDEPAELEGYGPIPADAARKLAAEATSWMRLLTHPYTGAVLGLDRTRYRPSEDLRTWVQVREKTCSFYGCSRPASQCDLDHLLAWAHDGSTSAENLYPACKRHHMLKHQTDWTPTPDPDGALTWLSPGGRTYTTPPEPPPTEPGVSATARILQNLSVATRTEHLPETIPLPPF</sequence>
<evidence type="ECO:0000313" key="3">
    <source>
        <dbReference type="EMBL" id="TYC99085.1"/>
    </source>
</evidence>
<protein>
    <submittedName>
        <fullName evidence="3">DUF222 domain-containing protein</fullName>
    </submittedName>
</protein>
<feature type="region of interest" description="Disordered" evidence="1">
    <location>
        <begin position="516"/>
        <end position="549"/>
    </location>
</feature>